<organism evidence="1 2">
    <name type="scientific">Saccharothrix violaceirubra</name>
    <dbReference type="NCBI Taxonomy" id="413306"/>
    <lineage>
        <taxon>Bacteria</taxon>
        <taxon>Bacillati</taxon>
        <taxon>Actinomycetota</taxon>
        <taxon>Actinomycetes</taxon>
        <taxon>Pseudonocardiales</taxon>
        <taxon>Pseudonocardiaceae</taxon>
        <taxon>Saccharothrix</taxon>
    </lineage>
</organism>
<dbReference type="AlphaFoldDB" id="A0A7W7T7A2"/>
<evidence type="ECO:0008006" key="3">
    <source>
        <dbReference type="Google" id="ProtNLM"/>
    </source>
</evidence>
<dbReference type="EMBL" id="JACHJS010000001">
    <property type="protein sequence ID" value="MBB4967825.1"/>
    <property type="molecule type" value="Genomic_DNA"/>
</dbReference>
<dbReference type="RefSeq" id="WP_376774662.1">
    <property type="nucleotide sequence ID" value="NZ_BAABAI010000016.1"/>
</dbReference>
<evidence type="ECO:0000313" key="2">
    <source>
        <dbReference type="Proteomes" id="UP000542674"/>
    </source>
</evidence>
<comment type="caution">
    <text evidence="1">The sequence shown here is derived from an EMBL/GenBank/DDBJ whole genome shotgun (WGS) entry which is preliminary data.</text>
</comment>
<dbReference type="Proteomes" id="UP000542674">
    <property type="component" value="Unassembled WGS sequence"/>
</dbReference>
<reference evidence="1 2" key="1">
    <citation type="submission" date="2020-08" db="EMBL/GenBank/DDBJ databases">
        <title>Sequencing the genomes of 1000 actinobacteria strains.</title>
        <authorList>
            <person name="Klenk H.-P."/>
        </authorList>
    </citation>
    <scope>NUCLEOTIDE SEQUENCE [LARGE SCALE GENOMIC DNA]</scope>
    <source>
        <strain evidence="1 2">DSM 45084</strain>
    </source>
</reference>
<protein>
    <recommendedName>
        <fullName evidence="3">Excreted virulence factor EspC (Type VII ESX diderm)</fullName>
    </recommendedName>
</protein>
<keyword evidence="2" id="KW-1185">Reference proteome</keyword>
<name>A0A7W7T7A2_9PSEU</name>
<sequence>MTGMVSGFLNTRAIRRYGEFVGALDMVEEAFRAVDEVIDRVDDSESGCACGWTLPTRDDLVALRRRAFEALDSVRLKAKKHEGDLVSREWRA</sequence>
<evidence type="ECO:0000313" key="1">
    <source>
        <dbReference type="EMBL" id="MBB4967825.1"/>
    </source>
</evidence>
<proteinExistence type="predicted"/>
<gene>
    <name evidence="1" type="ORF">F4559_005184</name>
</gene>
<accession>A0A7W7T7A2</accession>